<evidence type="ECO:0000313" key="2">
    <source>
        <dbReference type="Proteomes" id="UP001163644"/>
    </source>
</evidence>
<dbReference type="Proteomes" id="UP001163644">
    <property type="component" value="Chromosome"/>
</dbReference>
<organism evidence="1 2">
    <name type="scientific">Pseudomonas viridiflava</name>
    <name type="common">Phytomonas viridiflava</name>
    <dbReference type="NCBI Taxonomy" id="33069"/>
    <lineage>
        <taxon>Bacteria</taxon>
        <taxon>Pseudomonadati</taxon>
        <taxon>Pseudomonadota</taxon>
        <taxon>Gammaproteobacteria</taxon>
        <taxon>Pseudomonadales</taxon>
        <taxon>Pseudomonadaceae</taxon>
        <taxon>Pseudomonas</taxon>
    </lineage>
</organism>
<dbReference type="AlphaFoldDB" id="A0AA46VYS9"/>
<accession>A0AA46VYS9</accession>
<evidence type="ECO:0000313" key="1">
    <source>
        <dbReference type="EMBL" id="UZA69285.1"/>
    </source>
</evidence>
<gene>
    <name evidence="1" type="ORF">EZZ81_14030</name>
</gene>
<sequence length="221" mass="25860">MGKPFDFSNINNVYVAARQNDRQTVVFEVLNGRGVFVFMMFFSEEDHSKDQLFLYLARTARMITLKMYGRHEIHEPETNKFLVYLKTQDQAYILEELGLEGGGRGFDFDEFLKGLNESIPQTLSFADLQKNCRTHRDAFGQPELRRVVDSANKIYLIGPMQLDAAKRPREKTLRKLYLHISAEPDVLERFITELKHRNMTVAWTDTERPHGDIRQMLARLR</sequence>
<dbReference type="EMBL" id="CP036495">
    <property type="protein sequence ID" value="UZA69285.1"/>
    <property type="molecule type" value="Genomic_DNA"/>
</dbReference>
<reference evidence="1" key="1">
    <citation type="submission" date="2019-02" db="EMBL/GenBank/DDBJ databases">
        <authorList>
            <person name="Lutz S."/>
            <person name="Schori C."/>
            <person name="Ahrens C.H."/>
            <person name="Gueguen E."/>
        </authorList>
    </citation>
    <scope>NUCLEOTIDE SEQUENCE</scope>
    <source>
        <strain evidence="1">Psy35</strain>
    </source>
</reference>
<name>A0AA46VYS9_PSEVI</name>
<dbReference type="RefSeq" id="WP_050575391.1">
    <property type="nucleotide sequence ID" value="NZ_CP036495.1"/>
</dbReference>
<protein>
    <submittedName>
        <fullName evidence="1">Uncharacterized protein</fullName>
    </submittedName>
</protein>
<proteinExistence type="predicted"/>